<dbReference type="PANTHER" id="PTHR43316:SF3">
    <property type="entry name" value="HALOACID DEHALOGENASE, TYPE II (AFU_ORTHOLOGUE AFUA_2G07750)-RELATED"/>
    <property type="match status" value="1"/>
</dbReference>
<dbReference type="InterPro" id="IPR023214">
    <property type="entry name" value="HAD_sf"/>
</dbReference>
<keyword evidence="1 2" id="KW-0378">Hydrolase</keyword>
<protein>
    <submittedName>
        <fullName evidence="2">Putative hydrolase</fullName>
    </submittedName>
</protein>
<dbReference type="InterPro" id="IPR036412">
    <property type="entry name" value="HAD-like_sf"/>
</dbReference>
<dbReference type="SFLD" id="SFLDS00003">
    <property type="entry name" value="Haloacid_Dehalogenase"/>
    <property type="match status" value="1"/>
</dbReference>
<dbReference type="KEGG" id="nfa:PNF1_1160"/>
<dbReference type="EMBL" id="AP006619">
    <property type="protein sequence ID" value="BAD60641.1"/>
    <property type="molecule type" value="Genomic_DNA"/>
</dbReference>
<accession>Q5YMF0</accession>
<dbReference type="RefSeq" id="WP_011212323.1">
    <property type="nucleotide sequence ID" value="NC_006362.1"/>
</dbReference>
<keyword evidence="2" id="KW-0614">Plasmid</keyword>
<gene>
    <name evidence="2" type="ordered locus">PNF1_1160</name>
</gene>
<dbReference type="HOGENOM" id="CLU_1213531_0_0_11"/>
<dbReference type="Gene3D" id="3.40.50.1000">
    <property type="entry name" value="HAD superfamily/HAD-like"/>
    <property type="match status" value="1"/>
</dbReference>
<dbReference type="OrthoDB" id="9797415at2"/>
<keyword evidence="3" id="KW-1185">Reference proteome</keyword>
<evidence type="ECO:0000256" key="1">
    <source>
        <dbReference type="ARBA" id="ARBA00022801"/>
    </source>
</evidence>
<dbReference type="Pfam" id="PF00702">
    <property type="entry name" value="Hydrolase"/>
    <property type="match status" value="1"/>
</dbReference>
<proteinExistence type="predicted"/>
<dbReference type="InterPro" id="IPR006439">
    <property type="entry name" value="HAD-SF_hydro_IA"/>
</dbReference>
<dbReference type="InterPro" id="IPR051540">
    <property type="entry name" value="S-2-haloacid_dehalogenase"/>
</dbReference>
<name>Q5YMF0_NOCFA</name>
<organism evidence="2 3">
    <name type="scientific">Nocardia farcinica (strain IFM 10152)</name>
    <dbReference type="NCBI Taxonomy" id="247156"/>
    <lineage>
        <taxon>Bacteria</taxon>
        <taxon>Bacillati</taxon>
        <taxon>Actinomycetota</taxon>
        <taxon>Actinomycetes</taxon>
        <taxon>Mycobacteriales</taxon>
        <taxon>Nocardiaceae</taxon>
        <taxon>Nocardia</taxon>
    </lineage>
</organism>
<reference evidence="2 3" key="1">
    <citation type="journal article" date="2004" name="Proc. Natl. Acad. Sci. U.S.A.">
        <title>The complete genomic sequence of Nocardia farcinica IFM 10152.</title>
        <authorList>
            <person name="Ishikawa J."/>
            <person name="Yamashita A."/>
            <person name="Mikami Y."/>
            <person name="Hoshino Y."/>
            <person name="Kurita H."/>
            <person name="Hotta K."/>
            <person name="Shiba T."/>
            <person name="Hattori M."/>
        </authorList>
    </citation>
    <scope>NUCLEOTIDE SEQUENCE [LARGE SCALE GENOMIC DNA]</scope>
    <source>
        <strain evidence="2 3">IFM 10152</strain>
        <plasmid evidence="3">Plasmid pNF1</plasmid>
    </source>
</reference>
<dbReference type="PRINTS" id="PR00413">
    <property type="entry name" value="HADHALOGNASE"/>
</dbReference>
<dbReference type="GeneID" id="61136521"/>
<dbReference type="PANTHER" id="PTHR43316">
    <property type="entry name" value="HYDROLASE, HALOACID DELAHOGENASE-RELATED"/>
    <property type="match status" value="1"/>
</dbReference>
<dbReference type="AlphaFoldDB" id="Q5YMF0"/>
<dbReference type="GO" id="GO:0016787">
    <property type="term" value="F:hydrolase activity"/>
    <property type="evidence" value="ECO:0007669"/>
    <property type="project" value="UniProtKB-KW"/>
</dbReference>
<dbReference type="SFLD" id="SFLDG01129">
    <property type="entry name" value="C1.5:_HAD__Beta-PGM__Phosphata"/>
    <property type="match status" value="1"/>
</dbReference>
<sequence length="225" mass="24128">MPQREIRAICFDIGGVLVQMPRGVLAAELAEVLDADVEHVRDMLIEHAKTRRTPPGELAAILATACGRPHTADAVADRLRLRVADMADPPLYPDAIPTLEQLAGLGFRICLLSNAIGPDPDTQPARPPYFAHAEVVLHSWQIGACKPQPAAFRAIEAAMDLAPQQLLNVGDSARFDIDGALAAGWSAIHLVRNSATPAHPDVARIGALTDLAPLLKGPVRDQYSR</sequence>
<geneLocation type="plasmid" evidence="2 3">
    <name>pNF1</name>
</geneLocation>
<dbReference type="SUPFAM" id="SSF56784">
    <property type="entry name" value="HAD-like"/>
    <property type="match status" value="1"/>
</dbReference>
<evidence type="ECO:0000313" key="2">
    <source>
        <dbReference type="EMBL" id="BAD60641.1"/>
    </source>
</evidence>
<evidence type="ECO:0000313" key="3">
    <source>
        <dbReference type="Proteomes" id="UP000006820"/>
    </source>
</evidence>
<dbReference type="eggNOG" id="COG1011">
    <property type="taxonomic scope" value="Bacteria"/>
</dbReference>
<dbReference type="Proteomes" id="UP000006820">
    <property type="component" value="Plasmid pNF1"/>
</dbReference>